<sequence>MMIIYILYAFLAALFLAMVRNTITYKHRIAILETKTADDPWAGNELYQLLPGYDAMMFHPAFWLKWTEADWREYVAARALPQVGEKQ</sequence>
<keyword evidence="2" id="KW-1185">Reference proteome</keyword>
<gene>
    <name evidence="1" type="ORF">Q2T77_06425</name>
</gene>
<reference evidence="1" key="1">
    <citation type="submission" date="2023-06" db="EMBL/GenBank/DDBJ databases">
        <authorList>
            <person name="Jiang Y."/>
            <person name="Liu Q."/>
        </authorList>
    </citation>
    <scope>NUCLEOTIDE SEQUENCE</scope>
    <source>
        <strain evidence="1">CGMCC 1.12090</strain>
    </source>
</reference>
<name>A0ABT8RZ24_9BURK</name>
<comment type="caution">
    <text evidence="1">The sequence shown here is derived from an EMBL/GenBank/DDBJ whole genome shotgun (WGS) entry which is preliminary data.</text>
</comment>
<evidence type="ECO:0000313" key="2">
    <source>
        <dbReference type="Proteomes" id="UP001169027"/>
    </source>
</evidence>
<dbReference type="EMBL" id="JAUKVY010000003">
    <property type="protein sequence ID" value="MDO1531916.1"/>
    <property type="molecule type" value="Genomic_DNA"/>
</dbReference>
<dbReference type="RefSeq" id="WP_301805575.1">
    <property type="nucleotide sequence ID" value="NZ_JAUJZH010000003.1"/>
</dbReference>
<proteinExistence type="predicted"/>
<accession>A0ABT8RZ24</accession>
<protein>
    <submittedName>
        <fullName evidence="1">Uncharacterized protein</fullName>
    </submittedName>
</protein>
<organism evidence="1 2">
    <name type="scientific">Variovorax ginsengisoli</name>
    <dbReference type="NCBI Taxonomy" id="363844"/>
    <lineage>
        <taxon>Bacteria</taxon>
        <taxon>Pseudomonadati</taxon>
        <taxon>Pseudomonadota</taxon>
        <taxon>Betaproteobacteria</taxon>
        <taxon>Burkholderiales</taxon>
        <taxon>Comamonadaceae</taxon>
        <taxon>Variovorax</taxon>
    </lineage>
</organism>
<evidence type="ECO:0000313" key="1">
    <source>
        <dbReference type="EMBL" id="MDO1531916.1"/>
    </source>
</evidence>
<dbReference type="Proteomes" id="UP001169027">
    <property type="component" value="Unassembled WGS sequence"/>
</dbReference>